<gene>
    <name evidence="2" type="ORF">BJY16_004137</name>
</gene>
<sequence>MSTRETVGTETPAASAMAAMVVLGADEAQRARAERAVRGQIAFYASTPSYRPVLDVHGWGDLADRLNVLSRRQDWAAMAAEITDDVLDAFAVAGDPATVAAGLTARFGTTIDRISLYTPYDADRYQLAAVRSALRAG</sequence>
<dbReference type="RefSeq" id="WP_311775319.1">
    <property type="nucleotide sequence ID" value="NZ_BAABFG010000005.1"/>
</dbReference>
<proteinExistence type="predicted"/>
<keyword evidence="2" id="KW-0503">Monooxygenase</keyword>
<name>A0A7W7GYJ9_9ACTN</name>
<dbReference type="EMBL" id="JACHNB010000001">
    <property type="protein sequence ID" value="MBB4740678.1"/>
    <property type="molecule type" value="Genomic_DNA"/>
</dbReference>
<evidence type="ECO:0000313" key="2">
    <source>
        <dbReference type="EMBL" id="MBB4740678.1"/>
    </source>
</evidence>
<dbReference type="Gene3D" id="3.20.20.30">
    <property type="entry name" value="Luciferase-like domain"/>
    <property type="match status" value="1"/>
</dbReference>
<dbReference type="AlphaFoldDB" id="A0A7W7GYJ9"/>
<reference evidence="2 3" key="1">
    <citation type="submission" date="2020-08" db="EMBL/GenBank/DDBJ databases">
        <title>Sequencing the genomes of 1000 actinobacteria strains.</title>
        <authorList>
            <person name="Klenk H.-P."/>
        </authorList>
    </citation>
    <scope>NUCLEOTIDE SEQUENCE [LARGE SCALE GENOMIC DNA]</scope>
    <source>
        <strain evidence="2 3">DSM 45809</strain>
    </source>
</reference>
<dbReference type="SUPFAM" id="SSF51679">
    <property type="entry name" value="Bacterial luciferase-like"/>
    <property type="match status" value="1"/>
</dbReference>
<dbReference type="InterPro" id="IPR011251">
    <property type="entry name" value="Luciferase-like_dom"/>
</dbReference>
<dbReference type="InterPro" id="IPR036661">
    <property type="entry name" value="Luciferase-like_sf"/>
</dbReference>
<dbReference type="GO" id="GO:0004497">
    <property type="term" value="F:monooxygenase activity"/>
    <property type="evidence" value="ECO:0007669"/>
    <property type="project" value="UniProtKB-KW"/>
</dbReference>
<comment type="caution">
    <text evidence="2">The sequence shown here is derived from an EMBL/GenBank/DDBJ whole genome shotgun (WGS) entry which is preliminary data.</text>
</comment>
<accession>A0A7W7GYJ9</accession>
<dbReference type="Pfam" id="PF00296">
    <property type="entry name" value="Bac_luciferase"/>
    <property type="match status" value="1"/>
</dbReference>
<keyword evidence="2" id="KW-0560">Oxidoreductase</keyword>
<evidence type="ECO:0000259" key="1">
    <source>
        <dbReference type="Pfam" id="PF00296"/>
    </source>
</evidence>
<dbReference type="GO" id="GO:0016705">
    <property type="term" value="F:oxidoreductase activity, acting on paired donors, with incorporation or reduction of molecular oxygen"/>
    <property type="evidence" value="ECO:0007669"/>
    <property type="project" value="InterPro"/>
</dbReference>
<dbReference type="PANTHER" id="PTHR43244">
    <property type="match status" value="1"/>
</dbReference>
<keyword evidence="3" id="KW-1185">Reference proteome</keyword>
<dbReference type="Proteomes" id="UP000546162">
    <property type="component" value="Unassembled WGS sequence"/>
</dbReference>
<evidence type="ECO:0000313" key="3">
    <source>
        <dbReference type="Proteomes" id="UP000546162"/>
    </source>
</evidence>
<dbReference type="InterPro" id="IPR050564">
    <property type="entry name" value="F420-G6PD/mer"/>
</dbReference>
<protein>
    <submittedName>
        <fullName evidence="2">Alkanesulfonate monooxygenase SsuD/methylene tetrahydromethanopterin reductase-like flavin-dependent oxidoreductase (Luciferase family)</fullName>
    </submittedName>
</protein>
<dbReference type="PANTHER" id="PTHR43244:SF2">
    <property type="entry name" value="CONSERVED HYPOTHETICAL ALANINE AND PROLINE-RICH PROTEIN"/>
    <property type="match status" value="1"/>
</dbReference>
<organism evidence="2 3">
    <name type="scientific">Actinoplanes octamycinicus</name>
    <dbReference type="NCBI Taxonomy" id="135948"/>
    <lineage>
        <taxon>Bacteria</taxon>
        <taxon>Bacillati</taxon>
        <taxon>Actinomycetota</taxon>
        <taxon>Actinomycetes</taxon>
        <taxon>Micromonosporales</taxon>
        <taxon>Micromonosporaceae</taxon>
        <taxon>Actinoplanes</taxon>
    </lineage>
</organism>
<feature type="domain" description="Luciferase-like" evidence="1">
    <location>
        <begin position="10"/>
        <end position="111"/>
    </location>
</feature>